<dbReference type="PANTHER" id="PTHR11773">
    <property type="entry name" value="GLYCINE DEHYDROGENASE, DECARBOXYLATING"/>
    <property type="match status" value="1"/>
</dbReference>
<evidence type="ECO:0000256" key="7">
    <source>
        <dbReference type="ARBA" id="ARBA00049026"/>
    </source>
</evidence>
<keyword evidence="5 8" id="KW-0663">Pyridoxal phosphate</keyword>
<dbReference type="FunFam" id="3.90.1150.10:FF:000007">
    <property type="entry name" value="Glycine dehydrogenase (decarboxylating), mitochondrial"/>
    <property type="match status" value="1"/>
</dbReference>
<reference evidence="13" key="1">
    <citation type="submission" date="2017-05" db="EMBL/GenBank/DDBJ databases">
        <authorList>
            <person name="Barney B.M."/>
        </authorList>
    </citation>
    <scope>NUCLEOTIDE SEQUENCE [LARGE SCALE GENOMIC DNA]</scope>
    <source>
        <strain evidence="13">PSBB022</strain>
    </source>
</reference>
<comment type="subunit">
    <text evidence="4 8">The glycine cleavage system is composed of four proteins: P, T, L and H.</text>
</comment>
<keyword evidence="13" id="KW-1185">Reference proteome</keyword>
<dbReference type="InterPro" id="IPR003437">
    <property type="entry name" value="GcvP"/>
</dbReference>
<dbReference type="EC" id="1.4.4.2" evidence="8"/>
<dbReference type="HAMAP" id="MF_00711">
    <property type="entry name" value="GcvP"/>
    <property type="match status" value="1"/>
</dbReference>
<comment type="cofactor">
    <cofactor evidence="1 8 9">
        <name>pyridoxal 5'-phosphate</name>
        <dbReference type="ChEBI" id="CHEBI:597326"/>
    </cofactor>
</comment>
<dbReference type="GO" id="GO:0005960">
    <property type="term" value="C:glycine cleavage complex"/>
    <property type="evidence" value="ECO:0007669"/>
    <property type="project" value="TreeGrafter"/>
</dbReference>
<dbReference type="InterPro" id="IPR015421">
    <property type="entry name" value="PyrdxlP-dep_Trfase_major"/>
</dbReference>
<dbReference type="FunFam" id="3.40.640.10:FF:000005">
    <property type="entry name" value="Glycine dehydrogenase (decarboxylating), mitochondrial"/>
    <property type="match status" value="1"/>
</dbReference>
<dbReference type="STRING" id="1209072.GCA_000766945_00305"/>
<feature type="domain" description="Glycine dehydrogenase C-terminal" evidence="11">
    <location>
        <begin position="797"/>
        <end position="918"/>
    </location>
</feature>
<evidence type="ECO:0000256" key="1">
    <source>
        <dbReference type="ARBA" id="ARBA00001933"/>
    </source>
</evidence>
<dbReference type="Pfam" id="PF02347">
    <property type="entry name" value="GDC-P"/>
    <property type="match status" value="2"/>
</dbReference>
<evidence type="ECO:0000259" key="10">
    <source>
        <dbReference type="Pfam" id="PF02347"/>
    </source>
</evidence>
<dbReference type="NCBIfam" id="NF003346">
    <property type="entry name" value="PRK04366.1"/>
    <property type="match status" value="1"/>
</dbReference>
<dbReference type="eggNOG" id="COG1003">
    <property type="taxonomic scope" value="Bacteria"/>
</dbReference>
<dbReference type="RefSeq" id="WP_244904485.1">
    <property type="nucleotide sequence ID" value="NZ_NHNI01000001.1"/>
</dbReference>
<dbReference type="Gene3D" id="3.90.1150.10">
    <property type="entry name" value="Aspartate Aminotransferase, domain 1"/>
    <property type="match status" value="2"/>
</dbReference>
<proteinExistence type="inferred from homology"/>
<dbReference type="Pfam" id="PF21478">
    <property type="entry name" value="GcvP2_C"/>
    <property type="match status" value="1"/>
</dbReference>
<evidence type="ECO:0000259" key="11">
    <source>
        <dbReference type="Pfam" id="PF21478"/>
    </source>
</evidence>
<dbReference type="CDD" id="cd00613">
    <property type="entry name" value="GDC-P"/>
    <property type="match status" value="2"/>
</dbReference>
<feature type="domain" description="Glycine cleavage system P-protein N-terminal" evidence="10">
    <location>
        <begin position="29"/>
        <end position="453"/>
    </location>
</feature>
<evidence type="ECO:0000256" key="6">
    <source>
        <dbReference type="ARBA" id="ARBA00023002"/>
    </source>
</evidence>
<dbReference type="InterPro" id="IPR049315">
    <property type="entry name" value="GDC-P_N"/>
</dbReference>
<dbReference type="Proteomes" id="UP000216101">
    <property type="component" value="Unassembled WGS sequence"/>
</dbReference>
<evidence type="ECO:0000256" key="5">
    <source>
        <dbReference type="ARBA" id="ARBA00022898"/>
    </source>
</evidence>
<feature type="domain" description="Glycine cleavage system P-protein N-terminal" evidence="10">
    <location>
        <begin position="477"/>
        <end position="745"/>
    </location>
</feature>
<dbReference type="EMBL" id="NHNI01000001">
    <property type="protein sequence ID" value="OZY86027.1"/>
    <property type="molecule type" value="Genomic_DNA"/>
</dbReference>
<dbReference type="InterPro" id="IPR015422">
    <property type="entry name" value="PyrdxlP-dep_Trfase_small"/>
</dbReference>
<dbReference type="InterPro" id="IPR020581">
    <property type="entry name" value="GDC_P"/>
</dbReference>
<organism evidence="12 13">
    <name type="scientific">Cellvibrio mixtus</name>
    <dbReference type="NCBI Taxonomy" id="39650"/>
    <lineage>
        <taxon>Bacteria</taxon>
        <taxon>Pseudomonadati</taxon>
        <taxon>Pseudomonadota</taxon>
        <taxon>Gammaproteobacteria</taxon>
        <taxon>Cellvibrionales</taxon>
        <taxon>Cellvibrionaceae</taxon>
        <taxon>Cellvibrio</taxon>
    </lineage>
</organism>
<evidence type="ECO:0000256" key="8">
    <source>
        <dbReference type="HAMAP-Rule" id="MF_00711"/>
    </source>
</evidence>
<evidence type="ECO:0000256" key="9">
    <source>
        <dbReference type="PIRSR" id="PIRSR603437-50"/>
    </source>
</evidence>
<evidence type="ECO:0000256" key="3">
    <source>
        <dbReference type="ARBA" id="ARBA00010756"/>
    </source>
</evidence>
<comment type="catalytic activity">
    <reaction evidence="7 8">
        <text>N(6)-[(R)-lipoyl]-L-lysyl-[glycine-cleavage complex H protein] + glycine + H(+) = N(6)-[(R)-S(8)-aminomethyldihydrolipoyl]-L-lysyl-[glycine-cleavage complex H protein] + CO2</text>
        <dbReference type="Rhea" id="RHEA:24304"/>
        <dbReference type="Rhea" id="RHEA-COMP:10494"/>
        <dbReference type="Rhea" id="RHEA-COMP:10495"/>
        <dbReference type="ChEBI" id="CHEBI:15378"/>
        <dbReference type="ChEBI" id="CHEBI:16526"/>
        <dbReference type="ChEBI" id="CHEBI:57305"/>
        <dbReference type="ChEBI" id="CHEBI:83099"/>
        <dbReference type="ChEBI" id="CHEBI:83143"/>
        <dbReference type="EC" id="1.4.4.2"/>
    </reaction>
</comment>
<dbReference type="NCBIfam" id="TIGR00461">
    <property type="entry name" value="gcvP"/>
    <property type="match status" value="1"/>
</dbReference>
<dbReference type="Gene3D" id="3.40.640.10">
    <property type="entry name" value="Type I PLP-dependent aspartate aminotransferase-like (Major domain)"/>
    <property type="match status" value="2"/>
</dbReference>
<dbReference type="GO" id="GO:0030170">
    <property type="term" value="F:pyridoxal phosphate binding"/>
    <property type="evidence" value="ECO:0007669"/>
    <property type="project" value="TreeGrafter"/>
</dbReference>
<feature type="modified residue" description="N6-(pyridoxal phosphate)lysine" evidence="8 9">
    <location>
        <position position="724"/>
    </location>
</feature>
<dbReference type="GO" id="GO:0005829">
    <property type="term" value="C:cytosol"/>
    <property type="evidence" value="ECO:0007669"/>
    <property type="project" value="TreeGrafter"/>
</dbReference>
<evidence type="ECO:0000256" key="4">
    <source>
        <dbReference type="ARBA" id="ARBA00011690"/>
    </source>
</evidence>
<comment type="caution">
    <text evidence="12">The sequence shown here is derived from an EMBL/GenBank/DDBJ whole genome shotgun (WGS) entry which is preliminary data.</text>
</comment>
<evidence type="ECO:0000313" key="12">
    <source>
        <dbReference type="EMBL" id="OZY86027.1"/>
    </source>
</evidence>
<dbReference type="eggNOG" id="COG0403">
    <property type="taxonomic scope" value="Bacteria"/>
</dbReference>
<name>A0A266Q804_9GAMM</name>
<dbReference type="InterPro" id="IPR049316">
    <property type="entry name" value="GDC-P_C"/>
</dbReference>
<dbReference type="SUPFAM" id="SSF53383">
    <property type="entry name" value="PLP-dependent transferases"/>
    <property type="match status" value="2"/>
</dbReference>
<dbReference type="AlphaFoldDB" id="A0A266Q804"/>
<dbReference type="GO" id="GO:0016594">
    <property type="term" value="F:glycine binding"/>
    <property type="evidence" value="ECO:0007669"/>
    <property type="project" value="TreeGrafter"/>
</dbReference>
<evidence type="ECO:0000256" key="2">
    <source>
        <dbReference type="ARBA" id="ARBA00003788"/>
    </source>
</evidence>
<evidence type="ECO:0000313" key="13">
    <source>
        <dbReference type="Proteomes" id="UP000216101"/>
    </source>
</evidence>
<dbReference type="PANTHER" id="PTHR11773:SF13">
    <property type="entry name" value="GLYCINE DEHYDROGENASE (DECARBOXYLATING)"/>
    <property type="match status" value="1"/>
</dbReference>
<accession>A0A266Q804</accession>
<protein>
    <recommendedName>
        <fullName evidence="8">Glycine dehydrogenase (decarboxylating)</fullName>
        <ecNumber evidence="8">1.4.4.2</ecNumber>
    </recommendedName>
    <alternativeName>
        <fullName evidence="8">Glycine cleavage system P-protein</fullName>
    </alternativeName>
    <alternativeName>
        <fullName evidence="8">Glycine decarboxylase</fullName>
    </alternativeName>
    <alternativeName>
        <fullName evidence="8">Glycine dehydrogenase (aminomethyl-transferring)</fullName>
    </alternativeName>
</protein>
<sequence length="977" mass="105697">MSVDFRSASPIDFRSASLGALAYNDEFVQRHIGPDAQQTAAMLATLGVSSVKELIDKTVPDNIRLKGEMALGDAMTEANALAQLKAIASKNKIFKNYIGMGYHDTHVPHVVLRNVLENPGWYTAYTPYQPEIAQGRLEALLNYQQMIIDLTGMEMANASVLDEGTAAAEAMAMCKRQNKKSKSDVFFVDADTHPQTIAVVKTRAEHFGFEVFVAKADELANGDYFGALLSYPGSSGQVRDLTALIDTAHNNNALVTVASDLMALMLLKSPGAMGADVVVGTSQRFGVPMGFGGPHAGFFAFRDAYKRSAPGRIIGVSIDARGKQALRMAMQTREQHIRREKANSNICTSQVLLAVMSVFYAIYHGPDGLKRIANRIHRLTAITAAALKAKGFGITNSQFFDTITVNVGDNQKAIYQAALNAEINLRLVGSDSLGISLNETTSAADLETLLAVFGVAGIELASFDEQVLAGKNITANNAIPADLLRSDAVLTHPVFNTYHSETEMLRYLKRLESKDIALNNAMIPLGSCTMKLNATAEMIPVTWPEFGKLHPFAPIDQAEGYKALFEELQEMLKACTGYDAISLQPNAGSQGEYAGLVAIKKYFESKGETQRDICLIPASAHGTNPASAQMVSYKVVVVACDSKGNVDLEDLAAKIATYEKQIACIMVTYPSTHGVFEEGITQLCDMVHAVGAQVYIDGANMNALVGVAAPGKFGGDVSHLNLHKTFCIPHGGGGPGMGPIGVGKHLEPFLAAHPVQAVPGTDINNGTISAAPWGSASILPISWMYIKMMGAVGMRQATEFAMLNANYVAKKLEAAYPILYKGTNGFVAHECLLDLRPLKEASGISEEDIAKRLMDFGFHAPTMSFPVAGTLMIEPTESESKIELDKFIEAMLIIRKEIDQVINGEIAAEASALHNAPHTQDDVLEENWTRAYSRETAGRPAPWLKNHKVWPTVNRIDNVYGDRNLICSCPSVENYME</sequence>
<dbReference type="InterPro" id="IPR015424">
    <property type="entry name" value="PyrdxlP-dep_Trfase"/>
</dbReference>
<comment type="similarity">
    <text evidence="3 8">Belongs to the GcvP family.</text>
</comment>
<dbReference type="FunFam" id="3.40.640.10:FF:000007">
    <property type="entry name" value="glycine dehydrogenase (Decarboxylating), mitochondrial"/>
    <property type="match status" value="1"/>
</dbReference>
<comment type="function">
    <text evidence="2 8">The glycine cleavage system catalyzes the degradation of glycine. The P protein binds the alpha-amino group of glycine through its pyridoxal phosphate cofactor; CO(2) is released and the remaining methylamine moiety is then transferred to the lipoamide cofactor of the H protein.</text>
</comment>
<dbReference type="GO" id="GO:0019464">
    <property type="term" value="P:glycine decarboxylation via glycine cleavage system"/>
    <property type="evidence" value="ECO:0007669"/>
    <property type="project" value="UniProtKB-UniRule"/>
</dbReference>
<dbReference type="GO" id="GO:0004375">
    <property type="term" value="F:glycine dehydrogenase (decarboxylating) activity"/>
    <property type="evidence" value="ECO:0007669"/>
    <property type="project" value="UniProtKB-EC"/>
</dbReference>
<keyword evidence="6 8" id="KW-0560">Oxidoreductase</keyword>
<gene>
    <name evidence="8" type="primary">gcvP</name>
    <name evidence="12" type="ORF">CBP51_03075</name>
</gene>